<gene>
    <name evidence="2" type="ORF">BWR60_23975</name>
</gene>
<sequence>MTNAPDRISVYAAGSLRVALPALAAAFTAATGVAVDTRHGPAGLLRERIKAGDRPDLFLSADLGHPARLAAAGLAGPPVLFARNAMVAVVHRRVAAAGSADLLDRMLDPAIRLGTSTPLKDPSGDYAWAIFRRADRLRPGAFATLDAKALQLVGGAEPPPNAQAAAPYSPIAKALAEGEADIFLGYATGLRPLAAAHADLTIIDLPPELVVGPEYGLTLLAGGVPAAARFALFLLSLDGQALLRRAGFTPVALAAGG</sequence>
<dbReference type="InterPro" id="IPR050682">
    <property type="entry name" value="ModA/WtpA"/>
</dbReference>
<dbReference type="PANTHER" id="PTHR30632">
    <property type="entry name" value="MOLYBDATE-BINDING PERIPLASMIC PROTEIN"/>
    <property type="match status" value="1"/>
</dbReference>
<dbReference type="EMBL" id="NHON01000054">
    <property type="protein sequence ID" value="OWJ64589.1"/>
    <property type="molecule type" value="Genomic_DNA"/>
</dbReference>
<protein>
    <recommendedName>
        <fullName evidence="4">Molybdate ABC transporter substrate-binding protein</fullName>
    </recommendedName>
</protein>
<reference evidence="3" key="1">
    <citation type="submission" date="2017-05" db="EMBL/GenBank/DDBJ databases">
        <authorList>
            <person name="Macchi M."/>
            <person name="Festa S."/>
            <person name="Coppotelli B.M."/>
            <person name="Morelli I.S."/>
        </authorList>
    </citation>
    <scope>NUCLEOTIDE SEQUENCE [LARGE SCALE GENOMIC DNA]</scope>
    <source>
        <strain evidence="3">I</strain>
    </source>
</reference>
<name>A0A211ZH36_9PROT</name>
<feature type="chain" id="PRO_5012374547" description="Molybdate ABC transporter substrate-binding protein" evidence="1">
    <location>
        <begin position="25"/>
        <end position="257"/>
    </location>
</feature>
<dbReference type="GO" id="GO:0015689">
    <property type="term" value="P:molybdate ion transport"/>
    <property type="evidence" value="ECO:0007669"/>
    <property type="project" value="TreeGrafter"/>
</dbReference>
<dbReference type="PANTHER" id="PTHR30632:SF0">
    <property type="entry name" value="SULFATE-BINDING PROTEIN"/>
    <property type="match status" value="1"/>
</dbReference>
<dbReference type="GO" id="GO:0030973">
    <property type="term" value="F:molybdate ion binding"/>
    <property type="evidence" value="ECO:0007669"/>
    <property type="project" value="TreeGrafter"/>
</dbReference>
<keyword evidence="1" id="KW-0732">Signal</keyword>
<proteinExistence type="predicted"/>
<evidence type="ECO:0008006" key="4">
    <source>
        <dbReference type="Google" id="ProtNLM"/>
    </source>
</evidence>
<dbReference type="Gene3D" id="3.40.190.10">
    <property type="entry name" value="Periplasmic binding protein-like II"/>
    <property type="match status" value="2"/>
</dbReference>
<dbReference type="Proteomes" id="UP000196655">
    <property type="component" value="Unassembled WGS sequence"/>
</dbReference>
<dbReference type="SUPFAM" id="SSF53850">
    <property type="entry name" value="Periplasmic binding protein-like II"/>
    <property type="match status" value="1"/>
</dbReference>
<evidence type="ECO:0000313" key="2">
    <source>
        <dbReference type="EMBL" id="OWJ64589.1"/>
    </source>
</evidence>
<organism evidence="2 3">
    <name type="scientific">Inquilinus limosus</name>
    <dbReference type="NCBI Taxonomy" id="171674"/>
    <lineage>
        <taxon>Bacteria</taxon>
        <taxon>Pseudomonadati</taxon>
        <taxon>Pseudomonadota</taxon>
        <taxon>Alphaproteobacteria</taxon>
        <taxon>Rhodospirillales</taxon>
        <taxon>Rhodospirillaceae</taxon>
        <taxon>Inquilinus</taxon>
    </lineage>
</organism>
<accession>A0A211ZH36</accession>
<evidence type="ECO:0000256" key="1">
    <source>
        <dbReference type="SAM" id="SignalP"/>
    </source>
</evidence>
<keyword evidence="3" id="KW-1185">Reference proteome</keyword>
<evidence type="ECO:0000313" key="3">
    <source>
        <dbReference type="Proteomes" id="UP000196655"/>
    </source>
</evidence>
<feature type="signal peptide" evidence="1">
    <location>
        <begin position="1"/>
        <end position="24"/>
    </location>
</feature>
<dbReference type="Pfam" id="PF13531">
    <property type="entry name" value="SBP_bac_11"/>
    <property type="match status" value="1"/>
</dbReference>
<dbReference type="AlphaFoldDB" id="A0A211ZH36"/>
<comment type="caution">
    <text evidence="2">The sequence shown here is derived from an EMBL/GenBank/DDBJ whole genome shotgun (WGS) entry which is preliminary data.</text>
</comment>
<dbReference type="RefSeq" id="WP_088153672.1">
    <property type="nucleotide sequence ID" value="NZ_NHON01000054.1"/>
</dbReference>
<dbReference type="OrthoDB" id="516817at2"/>